<evidence type="ECO:0000313" key="3">
    <source>
        <dbReference type="Proteomes" id="UP000554837"/>
    </source>
</evidence>
<evidence type="ECO:0000313" key="2">
    <source>
        <dbReference type="EMBL" id="MBB5205584.1"/>
    </source>
</evidence>
<dbReference type="InterPro" id="IPR000182">
    <property type="entry name" value="GNAT_dom"/>
</dbReference>
<dbReference type="Gene3D" id="3.40.630.30">
    <property type="match status" value="1"/>
</dbReference>
<dbReference type="GO" id="GO:1990189">
    <property type="term" value="F:protein N-terminal-serine acetyltransferase activity"/>
    <property type="evidence" value="ECO:0007669"/>
    <property type="project" value="TreeGrafter"/>
</dbReference>
<dbReference type="SUPFAM" id="SSF55729">
    <property type="entry name" value="Acyl-CoA N-acyltransferases (Nat)"/>
    <property type="match status" value="1"/>
</dbReference>
<dbReference type="OrthoDB" id="9795206at2"/>
<dbReference type="PANTHER" id="PTHR43441:SF11">
    <property type="entry name" value="RIBOSOMAL-PROTEIN-SERINE ACETYLTRANSFERASE"/>
    <property type="match status" value="1"/>
</dbReference>
<dbReference type="RefSeq" id="WP_138855108.1">
    <property type="nucleotide sequence ID" value="NZ_CP040709.1"/>
</dbReference>
<dbReference type="GO" id="GO:0008999">
    <property type="term" value="F:protein-N-terminal-alanine acetyltransferase activity"/>
    <property type="evidence" value="ECO:0007669"/>
    <property type="project" value="TreeGrafter"/>
</dbReference>
<evidence type="ECO:0000259" key="1">
    <source>
        <dbReference type="PROSITE" id="PS51186"/>
    </source>
</evidence>
<dbReference type="Pfam" id="PF13302">
    <property type="entry name" value="Acetyltransf_3"/>
    <property type="match status" value="1"/>
</dbReference>
<protein>
    <submittedName>
        <fullName evidence="2">RimJ/RimL family protein N-acetyltransferase</fullName>
    </submittedName>
</protein>
<dbReference type="PANTHER" id="PTHR43441">
    <property type="entry name" value="RIBOSOMAL-PROTEIN-SERINE ACETYLTRANSFERASE"/>
    <property type="match status" value="1"/>
</dbReference>
<reference evidence="2 3" key="1">
    <citation type="submission" date="2020-08" db="EMBL/GenBank/DDBJ databases">
        <title>Genomic Encyclopedia of Type Strains, Phase IV (KMG-IV): sequencing the most valuable type-strain genomes for metagenomic binning, comparative biology and taxonomic classification.</title>
        <authorList>
            <person name="Goeker M."/>
        </authorList>
    </citation>
    <scope>NUCLEOTIDE SEQUENCE [LARGE SCALE GENOMIC DNA]</scope>
    <source>
        <strain evidence="2 3">DSM 23958</strain>
    </source>
</reference>
<feature type="domain" description="N-acetyltransferase" evidence="1">
    <location>
        <begin position="7"/>
        <end position="171"/>
    </location>
</feature>
<keyword evidence="3" id="KW-1185">Reference proteome</keyword>
<accession>A0A840S9X3</accession>
<gene>
    <name evidence="2" type="ORF">HNQ51_002911</name>
</gene>
<keyword evidence="2" id="KW-0808">Transferase</keyword>
<dbReference type="EMBL" id="JACHHO010000005">
    <property type="protein sequence ID" value="MBB5205584.1"/>
    <property type="molecule type" value="Genomic_DNA"/>
</dbReference>
<dbReference type="PROSITE" id="PS51186">
    <property type="entry name" value="GNAT"/>
    <property type="match status" value="1"/>
</dbReference>
<dbReference type="InterPro" id="IPR016181">
    <property type="entry name" value="Acyl_CoA_acyltransferase"/>
</dbReference>
<organism evidence="2 3">
    <name type="scientific">Inhella inkyongensis</name>
    <dbReference type="NCBI Taxonomy" id="392593"/>
    <lineage>
        <taxon>Bacteria</taxon>
        <taxon>Pseudomonadati</taxon>
        <taxon>Pseudomonadota</taxon>
        <taxon>Betaproteobacteria</taxon>
        <taxon>Burkholderiales</taxon>
        <taxon>Sphaerotilaceae</taxon>
        <taxon>Inhella</taxon>
    </lineage>
</organism>
<dbReference type="AlphaFoldDB" id="A0A840S9X3"/>
<sequence length="179" mass="20352">MLTTPDLRLRHTRPDELDAVIEQMNDLERRGPYLPSQLASPQQLRKDFADNGWCTEASERLLIVDAQDQVLGMVRHFKSTPYYDAREIGYSLFAAEQRGRGLTTRAVRLLVDYVFNALPLNRLEIRANVANTASMRVAEKLGFRQEGVARGAVFVRGAYVDMAVYALLRQEWVSGRQGH</sequence>
<dbReference type="Proteomes" id="UP000554837">
    <property type="component" value="Unassembled WGS sequence"/>
</dbReference>
<dbReference type="InterPro" id="IPR051908">
    <property type="entry name" value="Ribosomal_N-acetyltransferase"/>
</dbReference>
<name>A0A840S9X3_9BURK</name>
<dbReference type="GO" id="GO:0005737">
    <property type="term" value="C:cytoplasm"/>
    <property type="evidence" value="ECO:0007669"/>
    <property type="project" value="TreeGrafter"/>
</dbReference>
<comment type="caution">
    <text evidence="2">The sequence shown here is derived from an EMBL/GenBank/DDBJ whole genome shotgun (WGS) entry which is preliminary data.</text>
</comment>
<proteinExistence type="predicted"/>